<dbReference type="InterPro" id="IPR018247">
    <property type="entry name" value="EF_Hand_1_Ca_BS"/>
</dbReference>
<dbReference type="InterPro" id="IPR011992">
    <property type="entry name" value="EF-hand-dom_pair"/>
</dbReference>
<name>A0A921S191_SORBI</name>
<organism evidence="3 4">
    <name type="scientific">Sorghum bicolor</name>
    <name type="common">Sorghum</name>
    <name type="synonym">Sorghum vulgare</name>
    <dbReference type="NCBI Taxonomy" id="4558"/>
    <lineage>
        <taxon>Eukaryota</taxon>
        <taxon>Viridiplantae</taxon>
        <taxon>Streptophyta</taxon>
        <taxon>Embryophyta</taxon>
        <taxon>Tracheophyta</taxon>
        <taxon>Spermatophyta</taxon>
        <taxon>Magnoliopsida</taxon>
        <taxon>Liliopsida</taxon>
        <taxon>Poales</taxon>
        <taxon>Poaceae</taxon>
        <taxon>PACMAD clade</taxon>
        <taxon>Panicoideae</taxon>
        <taxon>Andropogonodae</taxon>
        <taxon>Andropogoneae</taxon>
        <taxon>Sorghinae</taxon>
        <taxon>Sorghum</taxon>
    </lineage>
</organism>
<sequence length="165" mass="18298">MGPTLPTPTYILGLIQSCSSPLISTYGPLKKNLNTRKRRADDHDNVDNLKTIQSPSTSSSLKDGLKRHSSNLMDSATDVDNNGTIDYDEFIATTVHMRKLEREEHLLTAFTAARQAQTWSTLVSTTSSEEYAVLALLLQLVMDAPRNPFLGARNATKLREFTAQD</sequence>
<reference evidence="3" key="1">
    <citation type="journal article" date="2019" name="BMC Genomics">
        <title>A new reference genome for Sorghum bicolor reveals high levels of sequence similarity between sweet and grain genotypes: implications for the genetics of sugar metabolism.</title>
        <authorList>
            <person name="Cooper E.A."/>
            <person name="Brenton Z.W."/>
            <person name="Flinn B.S."/>
            <person name="Jenkins J."/>
            <person name="Shu S."/>
            <person name="Flowers D."/>
            <person name="Luo F."/>
            <person name="Wang Y."/>
            <person name="Xia P."/>
            <person name="Barry K."/>
            <person name="Daum C."/>
            <person name="Lipzen A."/>
            <person name="Yoshinaga Y."/>
            <person name="Schmutz J."/>
            <person name="Saski C."/>
            <person name="Vermerris W."/>
            <person name="Kresovich S."/>
        </authorList>
    </citation>
    <scope>NUCLEOTIDE SEQUENCE</scope>
</reference>
<comment type="caution">
    <text evidence="3">The sequence shown here is derived from an EMBL/GenBank/DDBJ whole genome shotgun (WGS) entry which is preliminary data.</text>
</comment>
<dbReference type="AlphaFoldDB" id="A0A921S191"/>
<evidence type="ECO:0000313" key="3">
    <source>
        <dbReference type="EMBL" id="KAG0550067.1"/>
    </source>
</evidence>
<evidence type="ECO:0000256" key="1">
    <source>
        <dbReference type="ARBA" id="ARBA00022837"/>
    </source>
</evidence>
<reference evidence="3" key="2">
    <citation type="submission" date="2020-10" db="EMBL/GenBank/DDBJ databases">
        <authorList>
            <person name="Cooper E.A."/>
            <person name="Brenton Z.W."/>
            <person name="Flinn B.S."/>
            <person name="Jenkins J."/>
            <person name="Shu S."/>
            <person name="Flowers D."/>
            <person name="Luo F."/>
            <person name="Wang Y."/>
            <person name="Xia P."/>
            <person name="Barry K."/>
            <person name="Daum C."/>
            <person name="Lipzen A."/>
            <person name="Yoshinaga Y."/>
            <person name="Schmutz J."/>
            <person name="Saski C."/>
            <person name="Vermerris W."/>
            <person name="Kresovich S."/>
        </authorList>
    </citation>
    <scope>NUCLEOTIDE SEQUENCE</scope>
</reference>
<evidence type="ECO:0000313" key="4">
    <source>
        <dbReference type="Proteomes" id="UP000807115"/>
    </source>
</evidence>
<dbReference type="SUPFAM" id="SSF47473">
    <property type="entry name" value="EF-hand"/>
    <property type="match status" value="1"/>
</dbReference>
<accession>A0A921S191</accession>
<dbReference type="EMBL" id="CM027680">
    <property type="protein sequence ID" value="KAG0550067.1"/>
    <property type="molecule type" value="Genomic_DNA"/>
</dbReference>
<feature type="compositionally biased region" description="Polar residues" evidence="2">
    <location>
        <begin position="48"/>
        <end position="61"/>
    </location>
</feature>
<keyword evidence="1" id="KW-0106">Calcium</keyword>
<protein>
    <recommendedName>
        <fullName evidence="5">EF-hand domain-containing protein</fullName>
    </recommendedName>
</protein>
<evidence type="ECO:0000256" key="2">
    <source>
        <dbReference type="SAM" id="MobiDB-lite"/>
    </source>
</evidence>
<gene>
    <name evidence="3" type="ORF">BDA96_01G307600</name>
</gene>
<dbReference type="Proteomes" id="UP000807115">
    <property type="component" value="Chromosome 1"/>
</dbReference>
<dbReference type="Gene3D" id="1.10.238.10">
    <property type="entry name" value="EF-hand"/>
    <property type="match status" value="2"/>
</dbReference>
<dbReference type="PROSITE" id="PS00018">
    <property type="entry name" value="EF_HAND_1"/>
    <property type="match status" value="1"/>
</dbReference>
<proteinExistence type="predicted"/>
<feature type="region of interest" description="Disordered" evidence="2">
    <location>
        <begin position="36"/>
        <end position="67"/>
    </location>
</feature>
<evidence type="ECO:0008006" key="5">
    <source>
        <dbReference type="Google" id="ProtNLM"/>
    </source>
</evidence>